<dbReference type="Pfam" id="PF00027">
    <property type="entry name" value="cNMP_binding"/>
    <property type="match status" value="1"/>
</dbReference>
<dbReference type="PROSITE" id="PS51063">
    <property type="entry name" value="HTH_CRP_2"/>
    <property type="match status" value="1"/>
</dbReference>
<dbReference type="RefSeq" id="WP_132114611.1">
    <property type="nucleotide sequence ID" value="NZ_SLWS01000002.1"/>
</dbReference>
<keyword evidence="7" id="KW-1185">Reference proteome</keyword>
<dbReference type="CDD" id="cd00038">
    <property type="entry name" value="CAP_ED"/>
    <property type="match status" value="1"/>
</dbReference>
<dbReference type="SUPFAM" id="SSF46785">
    <property type="entry name" value="Winged helix' DNA-binding domain"/>
    <property type="match status" value="1"/>
</dbReference>
<evidence type="ECO:0000259" key="4">
    <source>
        <dbReference type="PROSITE" id="PS50042"/>
    </source>
</evidence>
<reference evidence="6 7" key="1">
    <citation type="submission" date="2019-03" db="EMBL/GenBank/DDBJ databases">
        <title>Genomic Encyclopedia of Type Strains, Phase IV (KMG-IV): sequencing the most valuable type-strain genomes for metagenomic binning, comparative biology and taxonomic classification.</title>
        <authorList>
            <person name="Goeker M."/>
        </authorList>
    </citation>
    <scope>NUCLEOTIDE SEQUENCE [LARGE SCALE GENOMIC DNA]</scope>
    <source>
        <strain evidence="6 7">DSM 45934</strain>
    </source>
</reference>
<sequence>MCTRRLSDEGQRKLIAAGTPRRWAPGQILIREYDTTDHVVLIISGKVKISSAASSGRQVMLALRGPGDLLGETAAIDGDARSATVTALTDVEAVTLTAPDFLRFLTTTPSVAVELLKIVLSRLRESTRRRLEGGAYDVPTRTALLLLDYALEYGDENNGTITVRMRQVDLADAAGASREAVAKALRIFRDAGAVRTNRGRFEVLRMDVLRRYAEALT</sequence>
<dbReference type="EMBL" id="SLWS01000002">
    <property type="protein sequence ID" value="TCO62674.1"/>
    <property type="molecule type" value="Genomic_DNA"/>
</dbReference>
<name>A0A4R2JSS9_9PSEU</name>
<comment type="caution">
    <text evidence="6">The sequence shown here is derived from an EMBL/GenBank/DDBJ whole genome shotgun (WGS) entry which is preliminary data.</text>
</comment>
<feature type="domain" description="Cyclic nucleotide-binding" evidence="4">
    <location>
        <begin position="2"/>
        <end position="122"/>
    </location>
</feature>
<dbReference type="Proteomes" id="UP000295680">
    <property type="component" value="Unassembled WGS sequence"/>
</dbReference>
<evidence type="ECO:0000256" key="2">
    <source>
        <dbReference type="ARBA" id="ARBA00023125"/>
    </source>
</evidence>
<dbReference type="OrthoDB" id="41390at2"/>
<keyword evidence="3" id="KW-0804">Transcription</keyword>
<keyword evidence="1" id="KW-0805">Transcription regulation</keyword>
<dbReference type="PANTHER" id="PTHR24567:SF68">
    <property type="entry name" value="DNA-BINDING TRANSCRIPTIONAL DUAL REGULATOR CRP"/>
    <property type="match status" value="1"/>
</dbReference>
<dbReference type="Pfam" id="PF13545">
    <property type="entry name" value="HTH_Crp_2"/>
    <property type="match status" value="1"/>
</dbReference>
<dbReference type="Gene3D" id="1.10.10.10">
    <property type="entry name" value="Winged helix-like DNA-binding domain superfamily/Winged helix DNA-binding domain"/>
    <property type="match status" value="1"/>
</dbReference>
<dbReference type="AlphaFoldDB" id="A0A4R2JSS9"/>
<dbReference type="InterPro" id="IPR050397">
    <property type="entry name" value="Env_Response_Regulators"/>
</dbReference>
<dbReference type="SMART" id="SM00100">
    <property type="entry name" value="cNMP"/>
    <property type="match status" value="1"/>
</dbReference>
<dbReference type="InterPro" id="IPR036390">
    <property type="entry name" value="WH_DNA-bd_sf"/>
</dbReference>
<protein>
    <submittedName>
        <fullName evidence="6">CRP-like cAMP-binding protein</fullName>
    </submittedName>
</protein>
<evidence type="ECO:0000256" key="3">
    <source>
        <dbReference type="ARBA" id="ARBA00023163"/>
    </source>
</evidence>
<dbReference type="InterPro" id="IPR012318">
    <property type="entry name" value="HTH_CRP"/>
</dbReference>
<gene>
    <name evidence="6" type="ORF">EV192_102813</name>
</gene>
<evidence type="ECO:0000313" key="7">
    <source>
        <dbReference type="Proteomes" id="UP000295680"/>
    </source>
</evidence>
<proteinExistence type="predicted"/>
<dbReference type="PROSITE" id="PS50042">
    <property type="entry name" value="CNMP_BINDING_3"/>
    <property type="match status" value="1"/>
</dbReference>
<dbReference type="SMART" id="SM00419">
    <property type="entry name" value="HTH_CRP"/>
    <property type="match status" value="1"/>
</dbReference>
<accession>A0A4R2JSS9</accession>
<keyword evidence="2" id="KW-0238">DNA-binding</keyword>
<dbReference type="PANTHER" id="PTHR24567">
    <property type="entry name" value="CRP FAMILY TRANSCRIPTIONAL REGULATORY PROTEIN"/>
    <property type="match status" value="1"/>
</dbReference>
<dbReference type="InterPro" id="IPR018490">
    <property type="entry name" value="cNMP-bd_dom_sf"/>
</dbReference>
<dbReference type="GO" id="GO:0005829">
    <property type="term" value="C:cytosol"/>
    <property type="evidence" value="ECO:0007669"/>
    <property type="project" value="TreeGrafter"/>
</dbReference>
<dbReference type="InterPro" id="IPR000595">
    <property type="entry name" value="cNMP-bd_dom"/>
</dbReference>
<dbReference type="InterPro" id="IPR014710">
    <property type="entry name" value="RmlC-like_jellyroll"/>
</dbReference>
<evidence type="ECO:0000313" key="6">
    <source>
        <dbReference type="EMBL" id="TCO62674.1"/>
    </source>
</evidence>
<dbReference type="GO" id="GO:0003677">
    <property type="term" value="F:DNA binding"/>
    <property type="evidence" value="ECO:0007669"/>
    <property type="project" value="UniProtKB-KW"/>
</dbReference>
<evidence type="ECO:0000256" key="1">
    <source>
        <dbReference type="ARBA" id="ARBA00023015"/>
    </source>
</evidence>
<organism evidence="6 7">
    <name type="scientific">Actinocrispum wychmicini</name>
    <dbReference type="NCBI Taxonomy" id="1213861"/>
    <lineage>
        <taxon>Bacteria</taxon>
        <taxon>Bacillati</taxon>
        <taxon>Actinomycetota</taxon>
        <taxon>Actinomycetes</taxon>
        <taxon>Pseudonocardiales</taxon>
        <taxon>Pseudonocardiaceae</taxon>
        <taxon>Actinocrispum</taxon>
    </lineage>
</organism>
<feature type="domain" description="HTH crp-type" evidence="5">
    <location>
        <begin position="136"/>
        <end position="207"/>
    </location>
</feature>
<dbReference type="Gene3D" id="2.60.120.10">
    <property type="entry name" value="Jelly Rolls"/>
    <property type="match status" value="1"/>
</dbReference>
<dbReference type="InterPro" id="IPR036388">
    <property type="entry name" value="WH-like_DNA-bd_sf"/>
</dbReference>
<dbReference type="GO" id="GO:0003700">
    <property type="term" value="F:DNA-binding transcription factor activity"/>
    <property type="evidence" value="ECO:0007669"/>
    <property type="project" value="TreeGrafter"/>
</dbReference>
<evidence type="ECO:0000259" key="5">
    <source>
        <dbReference type="PROSITE" id="PS51063"/>
    </source>
</evidence>
<dbReference type="SUPFAM" id="SSF51206">
    <property type="entry name" value="cAMP-binding domain-like"/>
    <property type="match status" value="1"/>
</dbReference>